<dbReference type="SUPFAM" id="SSF50998">
    <property type="entry name" value="Quinoprotein alcohol dehydrogenase-like"/>
    <property type="match status" value="1"/>
</dbReference>
<proteinExistence type="predicted"/>
<comment type="caution">
    <text evidence="5">The sequence shown here is derived from an EMBL/GenBank/DDBJ whole genome shotgun (WGS) entry which is preliminary data.</text>
</comment>
<feature type="repeat" description="WD" evidence="3">
    <location>
        <begin position="1214"/>
        <end position="1254"/>
    </location>
</feature>
<feature type="repeat" description="WD" evidence="3">
    <location>
        <begin position="1172"/>
        <end position="1213"/>
    </location>
</feature>
<evidence type="ECO:0000313" key="6">
    <source>
        <dbReference type="Proteomes" id="UP001187682"/>
    </source>
</evidence>
<dbReference type="InterPro" id="IPR020472">
    <property type="entry name" value="WD40_PAC1"/>
</dbReference>
<dbReference type="SUPFAM" id="SSF52540">
    <property type="entry name" value="P-loop containing nucleoside triphosphate hydrolases"/>
    <property type="match status" value="1"/>
</dbReference>
<dbReference type="PANTHER" id="PTHR19879">
    <property type="entry name" value="TRANSCRIPTION INITIATION FACTOR TFIID"/>
    <property type="match status" value="1"/>
</dbReference>
<dbReference type="SUPFAM" id="SSF50978">
    <property type="entry name" value="WD40 repeat-like"/>
    <property type="match status" value="1"/>
</dbReference>
<dbReference type="Pfam" id="PF24883">
    <property type="entry name" value="NPHP3_N"/>
    <property type="match status" value="1"/>
</dbReference>
<dbReference type="PROSITE" id="PS50082">
    <property type="entry name" value="WD_REPEATS_2"/>
    <property type="match status" value="8"/>
</dbReference>
<dbReference type="InterPro" id="IPR019775">
    <property type="entry name" value="WD40_repeat_CS"/>
</dbReference>
<sequence length="1478" mass="163668">MTTPPPDLGVRQGGSITVHDPVVSDQAHLHIGHTFNNITQERDRLLEHLRATDPTDDKRRIERTAGGVLRESYSWVLRNDDFLTWRDGGTESSVLWVSGNPGKGKTMLLCGAIDELQKSVTTPMNLSFFFCQAADERINTATSVLRGLAYLLATQQESLESHIRKKYDKAGRPLFEDPNAWDALSDILASMLKDPALKKTYLVIDALDECRPNDLPCLLEFIMQNSSSPLVKWVISSRNDPSIERTLAAHPTLTRLSLERNAENVSKAVDYYIENRVSELFSGREDPELQGGIHAAMREQAQGTFLWVAIVVKELAKVNEWDMVSVIKETPRDLDELYGRMMRQIQLLQKRDPEYCRLTLRTVVTAFRPLRIDELGVLSGLPKAISERPKYVEKIVKLCRCFVTIEGGLVYIVHQSAKTFLLKALFDTGGQEEQDDDAGPGGESLAVASTGGIRAQHRAMLSRSLDAMSSTLRRDMYDLRTPGYPIDQVKTPETDPLASVSYSCLHWVKHLVDSGSTADGDLRDVDEFLQNSYIYWLEALSLLKGMPEGITSLVELDLFLQDRLASRSRLAKLVRDARRFIQYHKSTIETSPLQVYASALIFSPTGSIVKRLFDHESPDWVNVRPRLEKNWKLCSQTIQVHDGDIISLEISPDGHALASFDDQTIKIWNPITGSLIQALRGHIFHVKTTAFSPTSRQLMSMSAQETKFWDLETGRCIWSGRSADSLDGMAAFLPDGRCAILSDDKNSVQIWDPTAGGFTRTLVVCTEQRMVESILALPDSRRLACVVSPISFHSPFEVEIYDLEAGEHHTLRFDKVNFAAFSPDSSCLAAAFHSTIEIRNIVTGDCTARLDGRIKGDIPPAKPVKFFAFTPDSRRVVSVSNNVHSRGEDDASYGGREHDLTAWDLTTGSCLWTLTGTARSVTNVSFSPDSQWVAFAQDYMSVVVSKLEGDFNKVLKGHINMVKLAVFSPNGRWLASASTDATIKLWDTGSWTCAHTLFGHTGPINTIRFSHDSRHLASASSDTTIRVWDMQAIEESAAESASETMPGNGGASWVNSLTFSPNGHQIMSAFGITVNIWEPRVDNNITKLRGHTSWVNSAKYSPTGRRLASASDDNTVRMWDPVAASCVSTLTGHSSWVTCIAFSPDGCRLVSGSDDNTARVWDLANESCPRILQGHTLGINSVTFSPDGNRVASASSDHTVRLWDPETGESIKILEGHTSPVGFVTFSPNGQWLVSTSHGTAKIWHPATGKCALTLEHHNSSFIAFSSSGHRLATLTDHGMEIWDLTAMERTCVLNADGASRATLAVFSPDNKSLASLHAPGTVRLWNLAKGSCTSTLHVEKDISRDTIAFSPDSRQLALGVSSESSLELRGARKELRLQETANFSGDFEPVAVPRRLNYKVYGIGVDCRWVMKNGREFLWLPHEYRPSSAASILTIDPSTMAFTSSSGRVIVIGFAVDEAEMQEARDLYHANWRDRGF</sequence>
<keyword evidence="6" id="KW-1185">Reference proteome</keyword>
<protein>
    <recommendedName>
        <fullName evidence="4">NACHT domain-containing protein</fullName>
    </recommendedName>
</protein>
<dbReference type="InterPro" id="IPR056884">
    <property type="entry name" value="NPHP3-like_N"/>
</dbReference>
<feature type="domain" description="NACHT" evidence="4">
    <location>
        <begin position="93"/>
        <end position="248"/>
    </location>
</feature>
<organism evidence="5 6">
    <name type="scientific">Cephalotrichum gorgonifer</name>
    <dbReference type="NCBI Taxonomy" id="2041049"/>
    <lineage>
        <taxon>Eukaryota</taxon>
        <taxon>Fungi</taxon>
        <taxon>Dikarya</taxon>
        <taxon>Ascomycota</taxon>
        <taxon>Pezizomycotina</taxon>
        <taxon>Sordariomycetes</taxon>
        <taxon>Hypocreomycetidae</taxon>
        <taxon>Microascales</taxon>
        <taxon>Microascaceae</taxon>
        <taxon>Cephalotrichum</taxon>
    </lineage>
</organism>
<dbReference type="Gene3D" id="2.130.10.10">
    <property type="entry name" value="YVTN repeat-like/Quinoprotein amine dehydrogenase"/>
    <property type="match status" value="5"/>
</dbReference>
<evidence type="ECO:0000256" key="1">
    <source>
        <dbReference type="ARBA" id="ARBA00022574"/>
    </source>
</evidence>
<dbReference type="InterPro" id="IPR027417">
    <property type="entry name" value="P-loop_NTPase"/>
</dbReference>
<dbReference type="CDD" id="cd00200">
    <property type="entry name" value="WD40"/>
    <property type="match status" value="1"/>
</dbReference>
<name>A0AAE8SYZ6_9PEZI</name>
<dbReference type="InterPro" id="IPR036322">
    <property type="entry name" value="WD40_repeat_dom_sf"/>
</dbReference>
<evidence type="ECO:0000259" key="4">
    <source>
        <dbReference type="PROSITE" id="PS50837"/>
    </source>
</evidence>
<dbReference type="EMBL" id="ONZQ02000015">
    <property type="protein sequence ID" value="SPO06420.1"/>
    <property type="molecule type" value="Genomic_DNA"/>
</dbReference>
<dbReference type="PRINTS" id="PR00320">
    <property type="entry name" value="GPROTEINBRPT"/>
</dbReference>
<feature type="repeat" description="WD" evidence="3">
    <location>
        <begin position="638"/>
        <end position="678"/>
    </location>
</feature>
<dbReference type="InterPro" id="IPR011047">
    <property type="entry name" value="Quinoprotein_ADH-like_sf"/>
</dbReference>
<dbReference type="InterPro" id="IPR001680">
    <property type="entry name" value="WD40_rpt"/>
</dbReference>
<feature type="repeat" description="WD" evidence="3">
    <location>
        <begin position="1130"/>
        <end position="1171"/>
    </location>
</feature>
<dbReference type="SMART" id="SM00320">
    <property type="entry name" value="WD40"/>
    <property type="match status" value="14"/>
</dbReference>
<dbReference type="Proteomes" id="UP001187682">
    <property type="component" value="Unassembled WGS sequence"/>
</dbReference>
<keyword evidence="1 3" id="KW-0853">WD repeat</keyword>
<evidence type="ECO:0000313" key="5">
    <source>
        <dbReference type="EMBL" id="SPO06420.1"/>
    </source>
</evidence>
<keyword evidence="2" id="KW-0677">Repeat</keyword>
<accession>A0AAE8SYZ6</accession>
<feature type="repeat" description="WD" evidence="3">
    <location>
        <begin position="1088"/>
        <end position="1129"/>
    </location>
</feature>
<evidence type="ECO:0000256" key="2">
    <source>
        <dbReference type="ARBA" id="ARBA00022737"/>
    </source>
</evidence>
<dbReference type="PROSITE" id="PS50294">
    <property type="entry name" value="WD_REPEATS_REGION"/>
    <property type="match status" value="5"/>
</dbReference>
<feature type="repeat" description="WD" evidence="3">
    <location>
        <begin position="955"/>
        <end position="996"/>
    </location>
</feature>
<dbReference type="PROSITE" id="PS00678">
    <property type="entry name" value="WD_REPEATS_1"/>
    <property type="match status" value="2"/>
</dbReference>
<gene>
    <name evidence="5" type="ORF">DNG_09110</name>
</gene>
<dbReference type="PROSITE" id="PS50837">
    <property type="entry name" value="NACHT"/>
    <property type="match status" value="1"/>
</dbReference>
<dbReference type="PANTHER" id="PTHR19879:SF9">
    <property type="entry name" value="TRANSCRIPTION INITIATION FACTOR TFIID SUBUNIT 5"/>
    <property type="match status" value="1"/>
</dbReference>
<dbReference type="InterPro" id="IPR015943">
    <property type="entry name" value="WD40/YVTN_repeat-like_dom_sf"/>
</dbReference>
<feature type="repeat" description="WD" evidence="3">
    <location>
        <begin position="997"/>
        <end position="1038"/>
    </location>
</feature>
<dbReference type="Gene3D" id="3.40.50.300">
    <property type="entry name" value="P-loop containing nucleotide triphosphate hydrolases"/>
    <property type="match status" value="1"/>
</dbReference>
<evidence type="ECO:0000256" key="3">
    <source>
        <dbReference type="PROSITE-ProRule" id="PRU00221"/>
    </source>
</evidence>
<dbReference type="InterPro" id="IPR007111">
    <property type="entry name" value="NACHT_NTPase"/>
</dbReference>
<dbReference type="Pfam" id="PF00400">
    <property type="entry name" value="WD40"/>
    <property type="match status" value="8"/>
</dbReference>
<feature type="repeat" description="WD" evidence="3">
    <location>
        <begin position="1307"/>
        <end position="1336"/>
    </location>
</feature>
<reference evidence="5" key="1">
    <citation type="submission" date="2018-03" db="EMBL/GenBank/DDBJ databases">
        <authorList>
            <person name="Guldener U."/>
        </authorList>
    </citation>
    <scope>NUCLEOTIDE SEQUENCE</scope>
</reference>